<dbReference type="Proteomes" id="UP000009311">
    <property type="component" value="Unassembled WGS sequence"/>
</dbReference>
<comment type="caution">
    <text evidence="1">The sequence shown here is derived from an EMBL/GenBank/DDBJ whole genome shotgun (WGS) entry which is preliminary data.</text>
</comment>
<dbReference type="RefSeq" id="WP_009559095.1">
    <property type="nucleotide sequence ID" value="NZ_AYZN01000005.1"/>
</dbReference>
<name>I7LD36_9LACO</name>
<organism evidence="1 2">
    <name type="scientific">Lactobacillus pasteurii DSM 23907 = CRBIP 24.76</name>
    <dbReference type="NCBI Taxonomy" id="1423790"/>
    <lineage>
        <taxon>Bacteria</taxon>
        <taxon>Bacillati</taxon>
        <taxon>Bacillota</taxon>
        <taxon>Bacilli</taxon>
        <taxon>Lactobacillales</taxon>
        <taxon>Lactobacillaceae</taxon>
        <taxon>Lactobacillus</taxon>
    </lineage>
</organism>
<accession>I7LD36</accession>
<dbReference type="AlphaFoldDB" id="I7LD36"/>
<sequence>MFEYSLRYVFDIRHNSAEKDTALLNFVKSAQIDDVCFIINAEELNHSHLTREETQPWLDQIKELQAKLKDMGITTSLNPWTTIMHSDRGFKIDNKVGFDTFVDIEGNKAKDMACPADPKWRQYLVERYTQYASIHPKRLWLEDDFRHYNHSPLKLMCFCPRHMKIYQEKLGKKVTRHEFVKALLAPGQVTDERKIYLNQARKEMIEVEQLIEKAVHEVSPETDLGQMTSFPDWHAVEARDWAGLLDAQRGKKAQHPRVVRPHLPAYNEVSPIMYGRDFEKYSVITAAYAGAKAELYPELENSMWTRQVKSNNFIAFQIITTALLGAKGILLNIFDMMGNGINDSWDYSRLLSQIKPFVSKLAEIRMDVGGLAGVKVLVDQDAVFYGQTITGKLVDELLPQDKQWASLLSSFGIATTILPIDHATVNNIQNETLAISGQLLRGLPKAEIRYLFASNKILLDGESVQAIIDLGLANELLHIVKAQWYQPKTAYQSFEQADGRQVNNVKDPRVTMLQHTGSYLSLDYEKDADVQVWTSAYNSIDQKLGNMMTIVDHKAILLPISADLKYGWEAQYSSYKEGLIKQMLDEIGPVDYLTEMPNVKLKIDRTRRELWIANFTLDEYEQINWHYTLKPNHQVEVTRYKKDAYQVDEVEVEFMDDLAVIQVRLAPLELIKVKY</sequence>
<evidence type="ECO:0000313" key="1">
    <source>
        <dbReference type="EMBL" id="CCI84543.1"/>
    </source>
</evidence>
<dbReference type="STRING" id="1423790.BN53_00200"/>
<proteinExistence type="predicted"/>
<reference evidence="1 2" key="1">
    <citation type="submission" date="2012-06" db="EMBL/GenBank/DDBJ databases">
        <title>Draft Genome Sequence of Lactobacillus pasteurii CRBIP 24.76T.</title>
        <authorList>
            <person name="Cousin S."/>
            <person name="Bouchier C."/>
            <person name="Loux V."/>
            <person name="Ma L."/>
            <person name="Creno S."/>
            <person name="Bizet C."/>
            <person name="Clermont D."/>
        </authorList>
    </citation>
    <scope>NUCLEOTIDE SEQUENCE [LARGE SCALE GENOMIC DNA]</scope>
    <source>
        <strain evidence="2">CRBIP 24.76T</strain>
    </source>
</reference>
<gene>
    <name evidence="1" type="ORF">BN53_00200</name>
</gene>
<protein>
    <submittedName>
        <fullName evidence="1">Uncharacterized protein</fullName>
    </submittedName>
</protein>
<dbReference type="eggNOG" id="ENOG502ZA75">
    <property type="taxonomic scope" value="Bacteria"/>
</dbReference>
<keyword evidence="2" id="KW-1185">Reference proteome</keyword>
<dbReference type="OrthoDB" id="2253662at2"/>
<dbReference type="EMBL" id="CAKD01000005">
    <property type="protein sequence ID" value="CCI84543.1"/>
    <property type="molecule type" value="Genomic_DNA"/>
</dbReference>
<dbReference type="PATRIC" id="fig|1423790.3.peg.1536"/>
<evidence type="ECO:0000313" key="2">
    <source>
        <dbReference type="Proteomes" id="UP000009311"/>
    </source>
</evidence>